<keyword evidence="7" id="KW-0282">Flagellum</keyword>
<evidence type="ECO:0000256" key="6">
    <source>
        <dbReference type="PIRNR" id="PIRNR039090"/>
    </source>
</evidence>
<dbReference type="InterPro" id="IPR036584">
    <property type="entry name" value="FliS_sf"/>
</dbReference>
<dbReference type="Pfam" id="PF02561">
    <property type="entry name" value="FliS"/>
    <property type="match status" value="1"/>
</dbReference>
<dbReference type="InterPro" id="IPR003713">
    <property type="entry name" value="FliS"/>
</dbReference>
<evidence type="ECO:0000256" key="1">
    <source>
        <dbReference type="ARBA" id="ARBA00004514"/>
    </source>
</evidence>
<evidence type="ECO:0000256" key="5">
    <source>
        <dbReference type="ARBA" id="ARBA00023186"/>
    </source>
</evidence>
<comment type="similarity">
    <text evidence="2 6">Belongs to the FliS family.</text>
</comment>
<dbReference type="EMBL" id="APHR01000002">
    <property type="protein sequence ID" value="EMR14285.1"/>
    <property type="molecule type" value="Genomic_DNA"/>
</dbReference>
<reference evidence="7 8" key="1">
    <citation type="journal article" date="2013" name="Genome Announc.">
        <title>Draft Genome Sequence of Methylophaga lonarensis MPLT, a Haloalkaliphilic (Non-Methane-Utilizing) Methylotroph.</title>
        <authorList>
            <person name="Shetty S.A."/>
            <person name="Marathe N.P."/>
            <person name="Munot H."/>
            <person name="Antony C.P."/>
            <person name="Dhotre D.P."/>
            <person name="Murrell J.C."/>
            <person name="Shouche Y.S."/>
        </authorList>
    </citation>
    <scope>NUCLEOTIDE SEQUENCE [LARGE SCALE GENOMIC DNA]</scope>
    <source>
        <strain evidence="7 8">MPL</strain>
    </source>
</reference>
<proteinExistence type="inferred from homology"/>
<evidence type="ECO:0000313" key="8">
    <source>
        <dbReference type="Proteomes" id="UP000012019"/>
    </source>
</evidence>
<name>M7PKA3_9GAMM</name>
<evidence type="ECO:0000256" key="3">
    <source>
        <dbReference type="ARBA" id="ARBA00022490"/>
    </source>
</evidence>
<dbReference type="PATRIC" id="fig|1286106.3.peg.69"/>
<dbReference type="eggNOG" id="COG1516">
    <property type="taxonomic scope" value="Bacteria"/>
</dbReference>
<dbReference type="STRING" id="1286106.MPL1_00352"/>
<comment type="caution">
    <text evidence="7">The sequence shown here is derived from an EMBL/GenBank/DDBJ whole genome shotgun (WGS) entry which is preliminary data.</text>
</comment>
<evidence type="ECO:0000256" key="2">
    <source>
        <dbReference type="ARBA" id="ARBA00008787"/>
    </source>
</evidence>
<keyword evidence="3 6" id="KW-0963">Cytoplasm</keyword>
<keyword evidence="7" id="KW-0966">Cell projection</keyword>
<dbReference type="GO" id="GO:0044780">
    <property type="term" value="P:bacterial-type flagellum assembly"/>
    <property type="evidence" value="ECO:0007669"/>
    <property type="project" value="InterPro"/>
</dbReference>
<dbReference type="Gene3D" id="1.20.120.340">
    <property type="entry name" value="Flagellar protein FliS"/>
    <property type="match status" value="1"/>
</dbReference>
<dbReference type="OrthoDB" id="9792010at2"/>
<dbReference type="PANTHER" id="PTHR34773:SF1">
    <property type="entry name" value="FLAGELLAR SECRETION CHAPERONE FLIS"/>
    <property type="match status" value="1"/>
</dbReference>
<protein>
    <recommendedName>
        <fullName evidence="6">Flagellar secretion chaperone FliS</fullName>
    </recommendedName>
</protein>
<organism evidence="7 8">
    <name type="scientific">Methylophaga lonarensis MPL</name>
    <dbReference type="NCBI Taxonomy" id="1286106"/>
    <lineage>
        <taxon>Bacteria</taxon>
        <taxon>Pseudomonadati</taxon>
        <taxon>Pseudomonadota</taxon>
        <taxon>Gammaproteobacteria</taxon>
        <taxon>Thiotrichales</taxon>
        <taxon>Piscirickettsiaceae</taxon>
        <taxon>Methylophaga</taxon>
    </lineage>
</organism>
<dbReference type="NCBIfam" id="TIGR00208">
    <property type="entry name" value="fliS"/>
    <property type="match status" value="1"/>
</dbReference>
<dbReference type="Proteomes" id="UP000012019">
    <property type="component" value="Unassembled WGS sequence"/>
</dbReference>
<dbReference type="PIRSF" id="PIRSF039090">
    <property type="entry name" value="Flis"/>
    <property type="match status" value="1"/>
</dbReference>
<evidence type="ECO:0000313" key="7">
    <source>
        <dbReference type="EMBL" id="EMR14285.1"/>
    </source>
</evidence>
<keyword evidence="7" id="KW-0969">Cilium</keyword>
<dbReference type="SUPFAM" id="SSF101116">
    <property type="entry name" value="Flagellar export chaperone FliS"/>
    <property type="match status" value="1"/>
</dbReference>
<dbReference type="GO" id="GO:0071973">
    <property type="term" value="P:bacterial-type flagellum-dependent cell motility"/>
    <property type="evidence" value="ECO:0007669"/>
    <property type="project" value="TreeGrafter"/>
</dbReference>
<dbReference type="PANTHER" id="PTHR34773">
    <property type="entry name" value="FLAGELLAR SECRETION CHAPERONE FLIS"/>
    <property type="match status" value="1"/>
</dbReference>
<comment type="subcellular location">
    <subcellularLocation>
        <location evidence="1 6">Cytoplasm</location>
        <location evidence="1 6">Cytosol</location>
    </subcellularLocation>
</comment>
<keyword evidence="5" id="KW-0143">Chaperone</keyword>
<keyword evidence="4 6" id="KW-1005">Bacterial flagellum biogenesis</keyword>
<sequence length="134" mass="15055">MNASLATQQYRQNHIHGGVESASPHRLVQMLMEGVVERIINARRFMGQGNVAQKGEQISWAIAIIDNLRACLNPQAGGEMAVNLRELYTYMEQRLLEANLKNDDSILDEVAQLMLEIKAGWDAIPTELHDNRDA</sequence>
<evidence type="ECO:0000256" key="4">
    <source>
        <dbReference type="ARBA" id="ARBA00022795"/>
    </source>
</evidence>
<keyword evidence="8" id="KW-1185">Reference proteome</keyword>
<accession>M7PKA3</accession>
<dbReference type="GO" id="GO:0005829">
    <property type="term" value="C:cytosol"/>
    <property type="evidence" value="ECO:0007669"/>
    <property type="project" value="UniProtKB-SubCell"/>
</dbReference>
<gene>
    <name evidence="7" type="ORF">MPL1_00352</name>
</gene>
<dbReference type="CDD" id="cd16098">
    <property type="entry name" value="FliS"/>
    <property type="match status" value="1"/>
</dbReference>
<dbReference type="RefSeq" id="WP_009725138.1">
    <property type="nucleotide sequence ID" value="NZ_APHR01000002.1"/>
</dbReference>
<dbReference type="AlphaFoldDB" id="M7PKA3"/>